<protein>
    <submittedName>
        <fullName evidence="2">Uncharacterized protein</fullName>
    </submittedName>
</protein>
<dbReference type="OrthoDB" id="4499271at2759"/>
<dbReference type="AlphaFoldDB" id="A0A319E5K6"/>
<gene>
    <name evidence="2" type="ORF">BO71DRAFT_439959</name>
</gene>
<proteinExistence type="predicted"/>
<name>A0A319E5K6_9EURO</name>
<evidence type="ECO:0000313" key="3">
    <source>
        <dbReference type="Proteomes" id="UP000247810"/>
    </source>
</evidence>
<dbReference type="VEuPathDB" id="FungiDB:BO71DRAFT_439959"/>
<feature type="region of interest" description="Disordered" evidence="1">
    <location>
        <begin position="296"/>
        <end position="316"/>
    </location>
</feature>
<dbReference type="EMBL" id="KZ825846">
    <property type="protein sequence ID" value="PYH95908.1"/>
    <property type="molecule type" value="Genomic_DNA"/>
</dbReference>
<accession>A0A319E5K6</accession>
<sequence>MSPMDVVVMTPWGWDVNPDLEDMVAEALDKAGVPYCMWGGAVLRIYGSATTNIHFSGWVVPDRVLQQAVESLNDEGLDTCPFGSSCQSLSGHSVPLIVPDWHCHPDDDIAIESAPTPTLNVYKSSRLLWSLPDPPVGAPSVGDPDYMLASDPRIPEFKDPMSPWASRGRHDPDRYPIKIPTASKYAGSLIKLQCRDLAAPELGSWTSQVGCMCDIVNDVDENHVLRLEEIQEPFRHYMSYLSTELSMYDAPAISMGLLLAIRDELRASNELPPAEPSQFQKLLALTIRRLKNGVGKSLPYRPAESNGEPDGGSNGA</sequence>
<evidence type="ECO:0000313" key="2">
    <source>
        <dbReference type="EMBL" id="PYH95908.1"/>
    </source>
</evidence>
<reference evidence="2 3" key="1">
    <citation type="submission" date="2018-02" db="EMBL/GenBank/DDBJ databases">
        <title>The genomes of Aspergillus section Nigri reveals drivers in fungal speciation.</title>
        <authorList>
            <consortium name="DOE Joint Genome Institute"/>
            <person name="Vesth T.C."/>
            <person name="Nybo J."/>
            <person name="Theobald S."/>
            <person name="Brandl J."/>
            <person name="Frisvad J.C."/>
            <person name="Nielsen K.F."/>
            <person name="Lyhne E.K."/>
            <person name="Kogle M.E."/>
            <person name="Kuo A."/>
            <person name="Riley R."/>
            <person name="Clum A."/>
            <person name="Nolan M."/>
            <person name="Lipzen A."/>
            <person name="Salamov A."/>
            <person name="Henrissat B."/>
            <person name="Wiebenga A."/>
            <person name="De vries R.P."/>
            <person name="Grigoriev I.V."/>
            <person name="Mortensen U.H."/>
            <person name="Andersen M.R."/>
            <person name="Baker S.E."/>
        </authorList>
    </citation>
    <scope>NUCLEOTIDE SEQUENCE [LARGE SCALE GENOMIC DNA]</scope>
    <source>
        <strain evidence="2 3">CBS 707.79</strain>
    </source>
</reference>
<keyword evidence="3" id="KW-1185">Reference proteome</keyword>
<evidence type="ECO:0000256" key="1">
    <source>
        <dbReference type="SAM" id="MobiDB-lite"/>
    </source>
</evidence>
<dbReference type="Proteomes" id="UP000247810">
    <property type="component" value="Unassembled WGS sequence"/>
</dbReference>
<organism evidence="2 3">
    <name type="scientific">Aspergillus ellipticus CBS 707.79</name>
    <dbReference type="NCBI Taxonomy" id="1448320"/>
    <lineage>
        <taxon>Eukaryota</taxon>
        <taxon>Fungi</taxon>
        <taxon>Dikarya</taxon>
        <taxon>Ascomycota</taxon>
        <taxon>Pezizomycotina</taxon>
        <taxon>Eurotiomycetes</taxon>
        <taxon>Eurotiomycetidae</taxon>
        <taxon>Eurotiales</taxon>
        <taxon>Aspergillaceae</taxon>
        <taxon>Aspergillus</taxon>
        <taxon>Aspergillus subgen. Circumdati</taxon>
    </lineage>
</organism>